<keyword evidence="3" id="KW-0378">Hydrolase</keyword>
<dbReference type="Gene3D" id="3.20.20.80">
    <property type="entry name" value="Glycosidases"/>
    <property type="match status" value="1"/>
</dbReference>
<protein>
    <submittedName>
        <fullName evidence="3">Type I pullulanase</fullName>
        <ecNumber evidence="3">3.2.1.41</ecNumber>
    </submittedName>
</protein>
<evidence type="ECO:0000256" key="1">
    <source>
        <dbReference type="ARBA" id="ARBA00008061"/>
    </source>
</evidence>
<name>A0A5R9C5V4_9LACT</name>
<dbReference type="InterPro" id="IPR013780">
    <property type="entry name" value="Glyco_hydro_b"/>
</dbReference>
<dbReference type="InterPro" id="IPR014756">
    <property type="entry name" value="Ig_E-set"/>
</dbReference>
<dbReference type="STRING" id="191770.SAMN04488013_10256"/>
<feature type="domain" description="Glycosyl hydrolase family 13 catalytic" evidence="2">
    <location>
        <begin position="153"/>
        <end position="571"/>
    </location>
</feature>
<dbReference type="Pfam" id="PF00128">
    <property type="entry name" value="Alpha-amylase"/>
    <property type="match status" value="1"/>
</dbReference>
<sequence length="675" mass="77639">MNGGKQLEKTFDSIQEKIHYLEEHACENETLGVTYSEKSSLFKVWSPLAKQVTLNLYETGNEKNNSLIEQIEMTQENNVWKVSVDRNLNGLFYTYKILHFDGKETETPDIYSKAVGLNGNRSAIVHLENTNPINWNNDKPVRQTSITDAIIWETHIEDFSSHENGGFSQEYRGKYLAFTEENTYLYGDATSEISTGTSYLKDLGINYLHLLPAFDFENDEQNTQYNWGYDPKNYMVPEGKYATDANDPTVRIKEFKQMIQSLHKHNIGVVLDVVYNHTFTYDYSCFTRTVPDYYYRHNEQGELTNGSGCGNETASERKMMRKYMIDSLIYWAKEYHIDGFRFDLMGLHDVDTMNHIRQAFNDAGMEDIILYGEPWNAGSVEIYEPNVPADKYHLGELAEGIAIFNDEFRDSIKGPVFDAQKGGFLQGANGFEDSAFMNGDIIGSLLANTQIEVGDFRLPEDKNWSKSPSQIINYASAHDNLPLYDKLVKSLRKDDTYERDEELIQINKLNAALLMTAQGGIFMQAGEEFARTKFGDDNSYQSSIEVNRLDWYKVQENKDLVDYYKGMIEIRKAYPPLRDQTNQTAEKIHFTELRENILAYTIPNIIEKNPKWKQMAVIMNTSWTPEMIELHSDLPLPEEWTIIANRHTAGLDSLGVQVGHELLINPREVLIFVSE</sequence>
<dbReference type="NCBIfam" id="TIGR02104">
    <property type="entry name" value="pulA_typeI"/>
    <property type="match status" value="1"/>
</dbReference>
<dbReference type="Gene3D" id="2.60.40.10">
    <property type="entry name" value="Immunoglobulins"/>
    <property type="match status" value="1"/>
</dbReference>
<dbReference type="Gene3D" id="2.60.40.1180">
    <property type="entry name" value="Golgi alpha-mannosidase II"/>
    <property type="match status" value="1"/>
</dbReference>
<dbReference type="CDD" id="cd11341">
    <property type="entry name" value="AmyAc_Pullulanase_LD-like"/>
    <property type="match status" value="1"/>
</dbReference>
<evidence type="ECO:0000313" key="3">
    <source>
        <dbReference type="EMBL" id="TLQ08388.1"/>
    </source>
</evidence>
<dbReference type="GO" id="GO:0051060">
    <property type="term" value="F:pullulanase activity"/>
    <property type="evidence" value="ECO:0007669"/>
    <property type="project" value="UniProtKB-EC"/>
</dbReference>
<dbReference type="Proteomes" id="UP000307201">
    <property type="component" value="Unassembled WGS sequence"/>
</dbReference>
<dbReference type="InterPro" id="IPR006047">
    <property type="entry name" value="GH13_cat_dom"/>
</dbReference>
<dbReference type="InterPro" id="IPR011840">
    <property type="entry name" value="PulA_typeI"/>
</dbReference>
<dbReference type="CDD" id="cd02860">
    <property type="entry name" value="E_set_Pullulanase"/>
    <property type="match status" value="1"/>
</dbReference>
<dbReference type="AlphaFoldDB" id="A0A5R9C5V4"/>
<dbReference type="InterPro" id="IPR017853">
    <property type="entry name" value="GH"/>
</dbReference>
<dbReference type="SMART" id="SM00642">
    <property type="entry name" value="Aamy"/>
    <property type="match status" value="1"/>
</dbReference>
<dbReference type="SUPFAM" id="SSF81296">
    <property type="entry name" value="E set domains"/>
    <property type="match status" value="1"/>
</dbReference>
<keyword evidence="3" id="KW-0326">Glycosidase</keyword>
<dbReference type="Pfam" id="PF02922">
    <property type="entry name" value="CBM_48"/>
    <property type="match status" value="1"/>
</dbReference>
<evidence type="ECO:0000313" key="4">
    <source>
        <dbReference type="Proteomes" id="UP000307201"/>
    </source>
</evidence>
<comment type="caution">
    <text evidence="3">The sequence shown here is derived from an EMBL/GenBank/DDBJ whole genome shotgun (WGS) entry which is preliminary data.</text>
</comment>
<dbReference type="InterPro" id="IPR004193">
    <property type="entry name" value="Glyco_hydro_13_N"/>
</dbReference>
<dbReference type="GO" id="GO:0005975">
    <property type="term" value="P:carbohydrate metabolic process"/>
    <property type="evidence" value="ECO:0007669"/>
    <property type="project" value="InterPro"/>
</dbReference>
<comment type="similarity">
    <text evidence="1">Belongs to the glycosyl hydrolase 13 family.</text>
</comment>
<evidence type="ECO:0000259" key="2">
    <source>
        <dbReference type="SMART" id="SM00642"/>
    </source>
</evidence>
<dbReference type="OrthoDB" id="9761875at2"/>
<accession>A0A5R9C5V4</accession>
<dbReference type="EMBL" id="VBTE01000008">
    <property type="protein sequence ID" value="TLQ08388.1"/>
    <property type="molecule type" value="Genomic_DNA"/>
</dbReference>
<dbReference type="SUPFAM" id="SSF51445">
    <property type="entry name" value="(Trans)glycosidases"/>
    <property type="match status" value="1"/>
</dbReference>
<dbReference type="PANTHER" id="PTHR43002">
    <property type="entry name" value="GLYCOGEN DEBRANCHING ENZYME"/>
    <property type="match status" value="1"/>
</dbReference>
<gene>
    <name evidence="3" type="primary">pulA</name>
    <name evidence="3" type="ORF">FEZ48_03920</name>
</gene>
<dbReference type="EC" id="3.2.1.41" evidence="3"/>
<proteinExistence type="inferred from homology"/>
<dbReference type="InterPro" id="IPR013783">
    <property type="entry name" value="Ig-like_fold"/>
</dbReference>
<organism evidence="3 4">
    <name type="scientific">Marinilactibacillus psychrotolerans</name>
    <dbReference type="NCBI Taxonomy" id="191770"/>
    <lineage>
        <taxon>Bacteria</taxon>
        <taxon>Bacillati</taxon>
        <taxon>Bacillota</taxon>
        <taxon>Bacilli</taxon>
        <taxon>Lactobacillales</taxon>
        <taxon>Carnobacteriaceae</taxon>
        <taxon>Marinilactibacillus</taxon>
    </lineage>
</organism>
<reference evidence="3 4" key="1">
    <citation type="submission" date="2019-05" db="EMBL/GenBank/DDBJ databases">
        <title>The metagenome of a microbial culture collection derived from dairy environment covers the genomic content of the human microbiome.</title>
        <authorList>
            <person name="Roder T."/>
            <person name="Wuthrich D."/>
            <person name="Sattari Z."/>
            <person name="Von Ah U."/>
            <person name="Bar C."/>
            <person name="Ronchi F."/>
            <person name="Macpherson A.J."/>
            <person name="Ganal-Vonarburg S.C."/>
            <person name="Bruggmann R."/>
            <person name="Vergeres G."/>
        </authorList>
    </citation>
    <scope>NUCLEOTIDE SEQUENCE [LARGE SCALE GENOMIC DNA]</scope>
    <source>
        <strain evidence="3 4">FAM 24235</strain>
    </source>
</reference>